<dbReference type="GO" id="GO:0005771">
    <property type="term" value="C:multivesicular body"/>
    <property type="evidence" value="ECO:0007669"/>
    <property type="project" value="TreeGrafter"/>
</dbReference>
<dbReference type="AlphaFoldDB" id="A0A8X8XVU7"/>
<dbReference type="PANTHER" id="PTHR22761:SF5">
    <property type="entry name" value="CHARGED MULTIVESICULAR BODY PROTEIN 6"/>
    <property type="match status" value="1"/>
</dbReference>
<feature type="compositionally biased region" description="Low complexity" evidence="7">
    <location>
        <begin position="480"/>
        <end position="491"/>
    </location>
</feature>
<sequence length="505" mass="56466">MNPLIPNQATFFYRGKWNVAMDTVLLSILIKRRTSIAATDDSVADTVLNEACKVINNRFATSINCADVVSRLELLRLRHKTFNEVVRTPGVRWAHDEKRIIADEETWKFIFRTNPLAGAYYYRDEVEYSMLTTMFGLQHEVKKSPEVIAISDETEVIVITDSPVPKGPTHAKPALSPADPDEVNSPFVKPSTMVRRKLFDEPWTNIELGSPSNVGVRIGRMEPPRLYQVKPLYSSPKGSSKPDKPIQLLYMSRNGFNHYLWGESSPPPFPFPCGGTAQVDNHGDEKHLEAVIDAEKQAAKDLLREKKKDRALLALKKKKVQEDLLKQVDGWLINVEQQLADVELASKQKALFESLKTGNNAVKAMQSEISLDDVQKLMDDSAEAKAYQEEINAILGEKLSAEDEEEVLAEFESLETQVFILFSYAIIIIIISIASVFSLDFNMVLTLLDLPKVVSATPAPSTQEQEDELDLPDVPTKAPAVSEAVAHSSSEISEHRKVLEEPLPA</sequence>
<keyword evidence="5" id="KW-0653">Protein transport</keyword>
<evidence type="ECO:0000256" key="8">
    <source>
        <dbReference type="SAM" id="Phobius"/>
    </source>
</evidence>
<name>A0A8X8XVU7_SALSN</name>
<keyword evidence="8" id="KW-1133">Transmembrane helix</keyword>
<feature type="transmembrane region" description="Helical" evidence="8">
    <location>
        <begin position="418"/>
        <end position="439"/>
    </location>
</feature>
<feature type="region of interest" description="Disordered" evidence="7">
    <location>
        <begin position="161"/>
        <end position="187"/>
    </location>
</feature>
<dbReference type="GO" id="GO:0006900">
    <property type="term" value="P:vesicle budding from membrane"/>
    <property type="evidence" value="ECO:0007669"/>
    <property type="project" value="TreeGrafter"/>
</dbReference>
<dbReference type="Gene3D" id="1.10.287.1060">
    <property type="entry name" value="ESAT-6-like"/>
    <property type="match status" value="1"/>
</dbReference>
<keyword evidence="6 8" id="KW-0472">Membrane</keyword>
<gene>
    <name evidence="10" type="ORF">SASPL_120630</name>
</gene>
<comment type="subcellular location">
    <subcellularLocation>
        <location evidence="1">Endosome membrane</location>
    </subcellularLocation>
</comment>
<dbReference type="GO" id="GO:0000815">
    <property type="term" value="C:ESCRT III complex"/>
    <property type="evidence" value="ECO:0007669"/>
    <property type="project" value="TreeGrafter"/>
</dbReference>
<evidence type="ECO:0000313" key="11">
    <source>
        <dbReference type="Proteomes" id="UP000298416"/>
    </source>
</evidence>
<evidence type="ECO:0000313" key="10">
    <source>
        <dbReference type="EMBL" id="KAG6418426.1"/>
    </source>
</evidence>
<dbReference type="GO" id="GO:0015031">
    <property type="term" value="P:protein transport"/>
    <property type="evidence" value="ECO:0007669"/>
    <property type="project" value="UniProtKB-KW"/>
</dbReference>
<keyword evidence="4" id="KW-0967">Endosome</keyword>
<evidence type="ECO:0000256" key="7">
    <source>
        <dbReference type="SAM" id="MobiDB-lite"/>
    </source>
</evidence>
<dbReference type="PANTHER" id="PTHR22761">
    <property type="entry name" value="CHARGED MULTIVESICULAR BODY PROTEIN"/>
    <property type="match status" value="1"/>
</dbReference>
<evidence type="ECO:0000256" key="3">
    <source>
        <dbReference type="ARBA" id="ARBA00022448"/>
    </source>
</evidence>
<dbReference type="GO" id="GO:0032511">
    <property type="term" value="P:late endosome to vacuole transport via multivesicular body sorting pathway"/>
    <property type="evidence" value="ECO:0007669"/>
    <property type="project" value="TreeGrafter"/>
</dbReference>
<accession>A0A8X8XVU7</accession>
<reference evidence="10" key="2">
    <citation type="submission" date="2020-08" db="EMBL/GenBank/DDBJ databases">
        <title>Plant Genome Project.</title>
        <authorList>
            <person name="Zhang R.-G."/>
        </authorList>
    </citation>
    <scope>NUCLEOTIDE SEQUENCE</scope>
    <source>
        <strain evidence="10">Huo1</strain>
        <tissue evidence="10">Leaf</tissue>
    </source>
</reference>
<keyword evidence="8" id="KW-0812">Transmembrane</keyword>
<keyword evidence="11" id="KW-1185">Reference proteome</keyword>
<comment type="caution">
    <text evidence="10">The sequence shown here is derived from an EMBL/GenBank/DDBJ whole genome shotgun (WGS) entry which is preliminary data.</text>
</comment>
<dbReference type="InterPro" id="IPR024752">
    <property type="entry name" value="Myb/SANT-like_dom"/>
</dbReference>
<keyword evidence="3" id="KW-0813">Transport</keyword>
<dbReference type="EMBL" id="PNBA02000007">
    <property type="protein sequence ID" value="KAG6418426.1"/>
    <property type="molecule type" value="Genomic_DNA"/>
</dbReference>
<evidence type="ECO:0000259" key="9">
    <source>
        <dbReference type="Pfam" id="PF12776"/>
    </source>
</evidence>
<feature type="compositionally biased region" description="Basic and acidic residues" evidence="7">
    <location>
        <begin position="492"/>
        <end position="505"/>
    </location>
</feature>
<feature type="domain" description="Myb/SANT-like" evidence="9">
    <location>
        <begin position="16"/>
        <end position="108"/>
    </location>
</feature>
<evidence type="ECO:0000256" key="4">
    <source>
        <dbReference type="ARBA" id="ARBA00022753"/>
    </source>
</evidence>
<evidence type="ECO:0000256" key="2">
    <source>
        <dbReference type="ARBA" id="ARBA00006190"/>
    </source>
</evidence>
<feature type="region of interest" description="Disordered" evidence="7">
    <location>
        <begin position="459"/>
        <end position="505"/>
    </location>
</feature>
<evidence type="ECO:0000256" key="6">
    <source>
        <dbReference type="ARBA" id="ARBA00023136"/>
    </source>
</evidence>
<protein>
    <recommendedName>
        <fullName evidence="9">Myb/SANT-like domain-containing protein</fullName>
    </recommendedName>
</protein>
<organism evidence="10">
    <name type="scientific">Salvia splendens</name>
    <name type="common">Scarlet sage</name>
    <dbReference type="NCBI Taxonomy" id="180675"/>
    <lineage>
        <taxon>Eukaryota</taxon>
        <taxon>Viridiplantae</taxon>
        <taxon>Streptophyta</taxon>
        <taxon>Embryophyta</taxon>
        <taxon>Tracheophyta</taxon>
        <taxon>Spermatophyta</taxon>
        <taxon>Magnoliopsida</taxon>
        <taxon>eudicotyledons</taxon>
        <taxon>Gunneridae</taxon>
        <taxon>Pentapetalae</taxon>
        <taxon>asterids</taxon>
        <taxon>lamiids</taxon>
        <taxon>Lamiales</taxon>
        <taxon>Lamiaceae</taxon>
        <taxon>Nepetoideae</taxon>
        <taxon>Mentheae</taxon>
        <taxon>Salviinae</taxon>
        <taxon>Salvia</taxon>
        <taxon>Salvia subgen. Calosphace</taxon>
        <taxon>core Calosphace</taxon>
    </lineage>
</organism>
<evidence type="ECO:0000256" key="1">
    <source>
        <dbReference type="ARBA" id="ARBA00004608"/>
    </source>
</evidence>
<dbReference type="Pfam" id="PF12776">
    <property type="entry name" value="Myb_DNA-bind_3"/>
    <property type="match status" value="1"/>
</dbReference>
<dbReference type="Proteomes" id="UP000298416">
    <property type="component" value="Unassembled WGS sequence"/>
</dbReference>
<reference evidence="10" key="1">
    <citation type="submission" date="2018-01" db="EMBL/GenBank/DDBJ databases">
        <authorList>
            <person name="Mao J.F."/>
        </authorList>
    </citation>
    <scope>NUCLEOTIDE SEQUENCE</scope>
    <source>
        <strain evidence="10">Huo1</strain>
        <tissue evidence="10">Leaf</tissue>
    </source>
</reference>
<evidence type="ECO:0000256" key="5">
    <source>
        <dbReference type="ARBA" id="ARBA00022927"/>
    </source>
</evidence>
<comment type="similarity">
    <text evidence="2">Belongs to the SNF7 family.</text>
</comment>
<proteinExistence type="inferred from homology"/>
<dbReference type="Pfam" id="PF03357">
    <property type="entry name" value="Snf7"/>
    <property type="match status" value="1"/>
</dbReference>
<dbReference type="InterPro" id="IPR005024">
    <property type="entry name" value="Snf7_fam"/>
</dbReference>